<reference evidence="4 5" key="1">
    <citation type="submission" date="2023-02" db="EMBL/GenBank/DDBJ databases">
        <title>Bacterial whole genome sequence for Curvibacter sp. HBC28.</title>
        <authorList>
            <person name="Le V."/>
            <person name="Ko S.-R."/>
            <person name="Ahn C.-Y."/>
            <person name="Oh H.-M."/>
        </authorList>
    </citation>
    <scope>NUCLEOTIDE SEQUENCE [LARGE SCALE GENOMIC DNA]</scope>
    <source>
        <strain evidence="4 5">HBC28</strain>
    </source>
</reference>
<dbReference type="Pfam" id="PF13561">
    <property type="entry name" value="adh_short_C2"/>
    <property type="match status" value="1"/>
</dbReference>
<feature type="domain" description="Ketoreductase" evidence="3">
    <location>
        <begin position="17"/>
        <end position="205"/>
    </location>
</feature>
<dbReference type="SMART" id="SM00822">
    <property type="entry name" value="PKS_KR"/>
    <property type="match status" value="1"/>
</dbReference>
<keyword evidence="2" id="KW-0560">Oxidoreductase</keyword>
<dbReference type="Proteomes" id="UP001528672">
    <property type="component" value="Unassembled WGS sequence"/>
</dbReference>
<evidence type="ECO:0000256" key="1">
    <source>
        <dbReference type="ARBA" id="ARBA00006484"/>
    </source>
</evidence>
<proteinExistence type="inferred from homology"/>
<dbReference type="SUPFAM" id="SSF51735">
    <property type="entry name" value="NAD(P)-binding Rossmann-fold domains"/>
    <property type="match status" value="1"/>
</dbReference>
<dbReference type="InterPro" id="IPR002347">
    <property type="entry name" value="SDR_fam"/>
</dbReference>
<dbReference type="InterPro" id="IPR057326">
    <property type="entry name" value="KR_dom"/>
</dbReference>
<sequence length="269" mass="27947">MTNFDAATRPSTPPAAPVALITGGSRGLGRSMALALARQGTDVVLTYRQQQAEAQAVVAEIEALGGRALAMPLDVGMAQGMSAYFADFAGRLREALAQHWGARHLDALVNNAGVGAYAPIADTQEAQFDLLFNVHLKGVFFLTQALLPLLRDGGRILNVSSGLTRFALPGYAAYASMKGGLEVLTRYLAKELGPRGIAVNALAPGAIETDFGDGAVRDNVALNQFVASQTALGRVGLPDDIGGVVAALLSPGSAWVNAQRIEASGGMFL</sequence>
<dbReference type="PANTHER" id="PTHR43639:SF1">
    <property type="entry name" value="SHORT-CHAIN DEHYDROGENASE_REDUCTASE FAMILY PROTEIN"/>
    <property type="match status" value="1"/>
</dbReference>
<comment type="caution">
    <text evidence="4">The sequence shown here is derived from an EMBL/GenBank/DDBJ whole genome shotgun (WGS) entry which is preliminary data.</text>
</comment>
<comment type="similarity">
    <text evidence="1">Belongs to the short-chain dehydrogenases/reductases (SDR) family.</text>
</comment>
<evidence type="ECO:0000256" key="2">
    <source>
        <dbReference type="ARBA" id="ARBA00023002"/>
    </source>
</evidence>
<dbReference type="PANTHER" id="PTHR43639">
    <property type="entry name" value="OXIDOREDUCTASE, SHORT-CHAIN DEHYDROGENASE/REDUCTASE FAMILY (AFU_ORTHOLOGUE AFUA_5G02870)"/>
    <property type="match status" value="1"/>
</dbReference>
<dbReference type="EMBL" id="JAQSIO010000004">
    <property type="protein sequence ID" value="MDD0815754.1"/>
    <property type="molecule type" value="Genomic_DNA"/>
</dbReference>
<protein>
    <submittedName>
        <fullName evidence="4">SDR family oxidoreductase</fullName>
    </submittedName>
</protein>
<dbReference type="PRINTS" id="PR00080">
    <property type="entry name" value="SDRFAMILY"/>
</dbReference>
<organism evidence="4 5">
    <name type="scientific">Curvibacter microcysteis</name>
    <dbReference type="NCBI Taxonomy" id="3026419"/>
    <lineage>
        <taxon>Bacteria</taxon>
        <taxon>Pseudomonadati</taxon>
        <taxon>Pseudomonadota</taxon>
        <taxon>Betaproteobacteria</taxon>
        <taxon>Burkholderiales</taxon>
        <taxon>Comamonadaceae</taxon>
        <taxon>Curvibacter</taxon>
    </lineage>
</organism>
<evidence type="ECO:0000313" key="5">
    <source>
        <dbReference type="Proteomes" id="UP001528672"/>
    </source>
</evidence>
<accession>A0ABT5MGN7</accession>
<name>A0ABT5MGN7_9BURK</name>
<dbReference type="RefSeq" id="WP_273927438.1">
    <property type="nucleotide sequence ID" value="NZ_JAQSIO010000004.1"/>
</dbReference>
<keyword evidence="5" id="KW-1185">Reference proteome</keyword>
<dbReference type="InterPro" id="IPR036291">
    <property type="entry name" value="NAD(P)-bd_dom_sf"/>
</dbReference>
<evidence type="ECO:0000259" key="3">
    <source>
        <dbReference type="SMART" id="SM00822"/>
    </source>
</evidence>
<evidence type="ECO:0000313" key="4">
    <source>
        <dbReference type="EMBL" id="MDD0815754.1"/>
    </source>
</evidence>
<gene>
    <name evidence="4" type="ORF">PSQ39_14040</name>
</gene>
<dbReference type="PRINTS" id="PR00081">
    <property type="entry name" value="GDHRDH"/>
</dbReference>
<dbReference type="Gene3D" id="3.40.50.720">
    <property type="entry name" value="NAD(P)-binding Rossmann-like Domain"/>
    <property type="match status" value="1"/>
</dbReference>